<dbReference type="HOGENOM" id="CLU_013430_12_1_1"/>
<evidence type="ECO:0000256" key="2">
    <source>
        <dbReference type="ARBA" id="ARBA00008873"/>
    </source>
</evidence>
<feature type="region of interest" description="Disordered" evidence="8">
    <location>
        <begin position="85"/>
        <end position="110"/>
    </location>
</feature>
<dbReference type="GO" id="GO:0016020">
    <property type="term" value="C:membrane"/>
    <property type="evidence" value="ECO:0007669"/>
    <property type="project" value="UniProtKB-SubCell"/>
</dbReference>
<dbReference type="OMA" id="DVMIHIN"/>
<proteinExistence type="inferred from homology"/>
<evidence type="ECO:0000256" key="1">
    <source>
        <dbReference type="ARBA" id="ARBA00004141"/>
    </source>
</evidence>
<dbReference type="OrthoDB" id="435980at2759"/>
<reference evidence="10 11" key="1">
    <citation type="journal article" date="2013" name="BMC Genomics">
        <title>Genomics-driven discovery of the pneumocandin biosynthetic gene cluster in the fungus Glarea lozoyensis.</title>
        <authorList>
            <person name="Chen L."/>
            <person name="Yue Q."/>
            <person name="Zhang X."/>
            <person name="Xiang M."/>
            <person name="Wang C."/>
            <person name="Li S."/>
            <person name="Che Y."/>
            <person name="Ortiz-Lopez F.J."/>
            <person name="Bills G.F."/>
            <person name="Liu X."/>
            <person name="An Z."/>
        </authorList>
    </citation>
    <scope>NUCLEOTIDE SEQUENCE [LARGE SCALE GENOMIC DNA]</scope>
    <source>
        <strain evidence="11">ATCC 20868 / MF5171</strain>
    </source>
</reference>
<dbReference type="InterPro" id="IPR002524">
    <property type="entry name" value="Cation_efflux"/>
</dbReference>
<dbReference type="InterPro" id="IPR050291">
    <property type="entry name" value="CDF_Transporter"/>
</dbReference>
<dbReference type="Gene3D" id="3.30.70.1350">
    <property type="entry name" value="Cation efflux protein, cytoplasmic domain"/>
    <property type="match status" value="1"/>
</dbReference>
<feature type="domain" description="Cation efflux protein transmembrane" evidence="9">
    <location>
        <begin position="120"/>
        <end position="338"/>
    </location>
</feature>
<evidence type="ECO:0000256" key="6">
    <source>
        <dbReference type="ARBA" id="ARBA00023065"/>
    </source>
</evidence>
<evidence type="ECO:0000256" key="7">
    <source>
        <dbReference type="ARBA" id="ARBA00023136"/>
    </source>
</evidence>
<comment type="similarity">
    <text evidence="2">Belongs to the cation diffusion facilitator (CDF) transporter (TC 2.A.4) family. SLC30A subfamily.</text>
</comment>
<dbReference type="AlphaFoldDB" id="S3D422"/>
<dbReference type="InterPro" id="IPR027469">
    <property type="entry name" value="Cation_efflux_TMD_sf"/>
</dbReference>
<evidence type="ECO:0000313" key="10">
    <source>
        <dbReference type="EMBL" id="EPE31864.1"/>
    </source>
</evidence>
<dbReference type="GO" id="GO:0030003">
    <property type="term" value="P:intracellular monoatomic cation homeostasis"/>
    <property type="evidence" value="ECO:0007669"/>
    <property type="project" value="UniProtKB-ARBA"/>
</dbReference>
<dbReference type="InterPro" id="IPR036837">
    <property type="entry name" value="Cation_efflux_CTD_sf"/>
</dbReference>
<gene>
    <name evidence="10" type="ORF">GLAREA_11946</name>
</gene>
<evidence type="ECO:0000313" key="11">
    <source>
        <dbReference type="Proteomes" id="UP000016922"/>
    </source>
</evidence>
<dbReference type="STRING" id="1116229.S3D422"/>
<dbReference type="PANTHER" id="PTHR43840">
    <property type="entry name" value="MITOCHONDRIAL METAL TRANSPORTER 1-RELATED"/>
    <property type="match status" value="1"/>
</dbReference>
<dbReference type="GeneID" id="19470987"/>
<dbReference type="Pfam" id="PF01545">
    <property type="entry name" value="Cation_efflux"/>
    <property type="match status" value="1"/>
</dbReference>
<feature type="region of interest" description="Disordered" evidence="8">
    <location>
        <begin position="436"/>
        <end position="478"/>
    </location>
</feature>
<keyword evidence="5" id="KW-1133">Transmembrane helix</keyword>
<dbReference type="FunFam" id="3.30.70.1350:FF:000010">
    <property type="entry name" value="Cation efflux family protein, putative"/>
    <property type="match status" value="1"/>
</dbReference>
<dbReference type="RefSeq" id="XP_008080919.1">
    <property type="nucleotide sequence ID" value="XM_008082728.1"/>
</dbReference>
<feature type="compositionally biased region" description="Basic residues" evidence="8">
    <location>
        <begin position="91"/>
        <end position="100"/>
    </location>
</feature>
<keyword evidence="7" id="KW-0472">Membrane</keyword>
<organism evidence="10 11">
    <name type="scientific">Glarea lozoyensis (strain ATCC 20868 / MF5171)</name>
    <dbReference type="NCBI Taxonomy" id="1116229"/>
    <lineage>
        <taxon>Eukaryota</taxon>
        <taxon>Fungi</taxon>
        <taxon>Dikarya</taxon>
        <taxon>Ascomycota</taxon>
        <taxon>Pezizomycotina</taxon>
        <taxon>Leotiomycetes</taxon>
        <taxon>Helotiales</taxon>
        <taxon>Helotiaceae</taxon>
        <taxon>Glarea</taxon>
    </lineage>
</organism>
<dbReference type="GO" id="GO:0098771">
    <property type="term" value="P:inorganic ion homeostasis"/>
    <property type="evidence" value="ECO:0007669"/>
    <property type="project" value="UniProtKB-ARBA"/>
</dbReference>
<evidence type="ECO:0000256" key="4">
    <source>
        <dbReference type="ARBA" id="ARBA00022692"/>
    </source>
</evidence>
<dbReference type="KEGG" id="glz:GLAREA_11946"/>
<keyword evidence="4" id="KW-0812">Transmembrane</keyword>
<protein>
    <recommendedName>
        <fullName evidence="9">Cation efflux protein transmembrane domain-containing protein</fullName>
    </recommendedName>
</protein>
<evidence type="ECO:0000256" key="5">
    <source>
        <dbReference type="ARBA" id="ARBA00022989"/>
    </source>
</evidence>
<dbReference type="eggNOG" id="KOG1485">
    <property type="taxonomic scope" value="Eukaryota"/>
</dbReference>
<accession>S3D422</accession>
<dbReference type="PANTHER" id="PTHR43840:SF15">
    <property type="entry name" value="MITOCHONDRIAL METAL TRANSPORTER 1-RELATED"/>
    <property type="match status" value="1"/>
</dbReference>
<keyword evidence="6" id="KW-0406">Ion transport</keyword>
<dbReference type="FunFam" id="1.20.1510.10:FF:000013">
    <property type="entry name" value="Cation efflux family protein"/>
    <property type="match status" value="1"/>
</dbReference>
<feature type="compositionally biased region" description="Basic and acidic residues" evidence="8">
    <location>
        <begin position="449"/>
        <end position="468"/>
    </location>
</feature>
<dbReference type="Gene3D" id="1.20.1510.10">
    <property type="entry name" value="Cation efflux protein transmembrane domain"/>
    <property type="match status" value="1"/>
</dbReference>
<dbReference type="GO" id="GO:0008324">
    <property type="term" value="F:monoatomic cation transmembrane transporter activity"/>
    <property type="evidence" value="ECO:0007669"/>
    <property type="project" value="InterPro"/>
</dbReference>
<evidence type="ECO:0000259" key="9">
    <source>
        <dbReference type="Pfam" id="PF01545"/>
    </source>
</evidence>
<comment type="subcellular location">
    <subcellularLocation>
        <location evidence="1">Membrane</location>
        <topology evidence="1">Multi-pass membrane protein</topology>
    </subcellularLocation>
</comment>
<evidence type="ECO:0000256" key="8">
    <source>
        <dbReference type="SAM" id="MobiDB-lite"/>
    </source>
</evidence>
<dbReference type="NCBIfam" id="TIGR01297">
    <property type="entry name" value="CDF"/>
    <property type="match status" value="1"/>
</dbReference>
<dbReference type="Proteomes" id="UP000016922">
    <property type="component" value="Unassembled WGS sequence"/>
</dbReference>
<name>S3D422_GLAL2</name>
<dbReference type="EMBL" id="KE145360">
    <property type="protein sequence ID" value="EPE31864.1"/>
    <property type="molecule type" value="Genomic_DNA"/>
</dbReference>
<sequence length="478" mass="52309">MPFRSFTSGVSSLRPVAPALRLNSQTTLRTHHKQQFRILRSAALQHSTRPIPSRVHVAYLRSFTNFITSTNGFNPRYRAMAAITKTQTRSHGGHSHHHHHDNSFLTSTNKQDPGVRITRIGLYSNLGMALAKGVGGYAFNSQAMIADAWHSLTDLASDILTLATVSWSLKPPTEMFPTGFGKIESLGSLGVSGMLLFGGCFMCLNSCEILYAHFFLDAAAAAEVAMHGHGHSHGHSHSHAVDGPSLHAAWLAAGTVVLKEWLYQATMKVAKERKSSVLASNAIHHRVDSLTGIVTLFAILGANFLQNAAWLDPIGGLLISLLVIKGGWGNTVSALYELADKGIDEETKASITKAAKKSIDSLAQGSQVELREVEGVKSGQNYLVDVQLAVPNTWTVEDMREVEEGLRQRVGTKVRGVRRVKVRFVPKDDDKATLFDEFIPGDLSQRSSPEPEEHDHDHDHDHSHDQTHRNGVNGKKGQ</sequence>
<evidence type="ECO:0000256" key="3">
    <source>
        <dbReference type="ARBA" id="ARBA00022448"/>
    </source>
</evidence>
<dbReference type="GO" id="GO:0005739">
    <property type="term" value="C:mitochondrion"/>
    <property type="evidence" value="ECO:0007669"/>
    <property type="project" value="UniProtKB-ARBA"/>
</dbReference>
<dbReference type="InterPro" id="IPR058533">
    <property type="entry name" value="Cation_efflux_TM"/>
</dbReference>
<keyword evidence="11" id="KW-1185">Reference proteome</keyword>
<dbReference type="SUPFAM" id="SSF161111">
    <property type="entry name" value="Cation efflux protein transmembrane domain-like"/>
    <property type="match status" value="1"/>
</dbReference>
<keyword evidence="3" id="KW-0813">Transport</keyword>